<dbReference type="EMBL" id="JAATJH010000009">
    <property type="protein sequence ID" value="NJC28239.1"/>
    <property type="molecule type" value="Genomic_DNA"/>
</dbReference>
<evidence type="ECO:0000256" key="3">
    <source>
        <dbReference type="SAM" id="SignalP"/>
    </source>
</evidence>
<dbReference type="SUPFAM" id="SSF53649">
    <property type="entry name" value="Alkaline phosphatase-like"/>
    <property type="match status" value="1"/>
</dbReference>
<organism evidence="5 6">
    <name type="scientific">Neolewinella antarctica</name>
    <dbReference type="NCBI Taxonomy" id="442734"/>
    <lineage>
        <taxon>Bacteria</taxon>
        <taxon>Pseudomonadati</taxon>
        <taxon>Bacteroidota</taxon>
        <taxon>Saprospiria</taxon>
        <taxon>Saprospirales</taxon>
        <taxon>Lewinellaceae</taxon>
        <taxon>Neolewinella</taxon>
    </lineage>
</organism>
<dbReference type="InterPro" id="IPR017850">
    <property type="entry name" value="Alkaline_phosphatase_core_sf"/>
</dbReference>
<feature type="signal peptide" evidence="3">
    <location>
        <begin position="1"/>
        <end position="21"/>
    </location>
</feature>
<evidence type="ECO:0000313" key="5">
    <source>
        <dbReference type="EMBL" id="NJC28239.1"/>
    </source>
</evidence>
<dbReference type="GO" id="GO:0004098">
    <property type="term" value="F:cerebroside-sulfatase activity"/>
    <property type="evidence" value="ECO:0007669"/>
    <property type="project" value="UniProtKB-EC"/>
</dbReference>
<evidence type="ECO:0000256" key="1">
    <source>
        <dbReference type="ARBA" id="ARBA00008779"/>
    </source>
</evidence>
<dbReference type="PANTHER" id="PTHR42693">
    <property type="entry name" value="ARYLSULFATASE FAMILY MEMBER"/>
    <property type="match status" value="1"/>
</dbReference>
<keyword evidence="6" id="KW-1185">Reference proteome</keyword>
<dbReference type="Gene3D" id="3.40.720.10">
    <property type="entry name" value="Alkaline Phosphatase, subunit A"/>
    <property type="match status" value="1"/>
</dbReference>
<keyword evidence="3" id="KW-0732">Signal</keyword>
<gene>
    <name evidence="5" type="ORF">GGR27_003760</name>
</gene>
<comment type="similarity">
    <text evidence="1">Belongs to the sulfatase family.</text>
</comment>
<feature type="domain" description="Sulfatase N-terminal" evidence="4">
    <location>
        <begin position="32"/>
        <end position="330"/>
    </location>
</feature>
<dbReference type="RefSeq" id="WP_168040052.1">
    <property type="nucleotide sequence ID" value="NZ_JAATJH010000009.1"/>
</dbReference>
<reference evidence="5 6" key="1">
    <citation type="submission" date="2020-03" db="EMBL/GenBank/DDBJ databases">
        <title>Genomic Encyclopedia of Type Strains, Phase IV (KMG-IV): sequencing the most valuable type-strain genomes for metagenomic binning, comparative biology and taxonomic classification.</title>
        <authorList>
            <person name="Goeker M."/>
        </authorList>
    </citation>
    <scope>NUCLEOTIDE SEQUENCE [LARGE SCALE GENOMIC DNA]</scope>
    <source>
        <strain evidence="5 6">DSM 105096</strain>
    </source>
</reference>
<feature type="chain" id="PRO_5045735631" evidence="3">
    <location>
        <begin position="22"/>
        <end position="614"/>
    </location>
</feature>
<dbReference type="PANTHER" id="PTHR42693:SF53">
    <property type="entry name" value="ENDO-4-O-SULFATASE"/>
    <property type="match status" value="1"/>
</dbReference>
<comment type="caution">
    <text evidence="5">The sequence shown here is derived from an EMBL/GenBank/DDBJ whole genome shotgun (WGS) entry which is preliminary data.</text>
</comment>
<evidence type="ECO:0000313" key="6">
    <source>
        <dbReference type="Proteomes" id="UP000770785"/>
    </source>
</evidence>
<dbReference type="EC" id="3.1.6.8" evidence="5"/>
<dbReference type="Pfam" id="PF00884">
    <property type="entry name" value="Sulfatase"/>
    <property type="match status" value="1"/>
</dbReference>
<keyword evidence="2 5" id="KW-0378">Hydrolase</keyword>
<name>A0ABX0XFY9_9BACT</name>
<evidence type="ECO:0000259" key="4">
    <source>
        <dbReference type="Pfam" id="PF00884"/>
    </source>
</evidence>
<sequence length="614" mass="67691">MARLLLLLVALLPLSCGERDASPAVTPDLGRPNILFILTDDQGIGDLSLHGNDSIRTPNMDALLSSGAKFNRFYVSPVCAPTRASFLSGLYAPRTGAVFVTRRRETMDDAVITIPEHLKKAGYRTGLFGKWHNGATKPYDPAGQGFDEFLGFTLGHFNDYFNGELENENNEAVPFSGDLTQILTDTAAAFMLEDTDQPFFTMLTYQAPHTPVQVADKYWDAVKTRGLTDYNTGIYAMIESIDDRIGQLLERLEAAGKLDNTIIVFSTDNGPNGDRYRMGFKGVKGQVDEGGVRVPFVIKFPGEHLANGVQYDVAAAAHIDLLPTLLEAVGLPVPAGLDGRSLIPLLTLDATQGFSPGDQTDSILRSSFFRDIYAFKQGYDFKPYPGSMRSGENLYVLRSPGEHELYNLRRDTGQTNNLYTAETPKAINDENYTEQDLTGNTGQQMARRYAAFAATVARPDLVAPPINLDAAAGPVHLLAHEGEPLGKTHFNDEYGWANDWFVDLDAEGAVWPVVTTKERTYVAVIKYHNDEATSRTIRLLSDSGADYSAELPRFATEQIPVADRTKRKEVYPRSWGEFRTEQVVIPAGTTELRVATDGKPGVWVKEITLLEVSR</sequence>
<proteinExistence type="inferred from homology"/>
<evidence type="ECO:0000256" key="2">
    <source>
        <dbReference type="ARBA" id="ARBA00022801"/>
    </source>
</evidence>
<accession>A0ABX0XFY9</accession>
<dbReference type="InterPro" id="IPR050738">
    <property type="entry name" value="Sulfatase"/>
</dbReference>
<protein>
    <submittedName>
        <fullName evidence="5">Arylsulfatase A</fullName>
        <ecNumber evidence="5">3.1.6.8</ecNumber>
    </submittedName>
</protein>
<dbReference type="Proteomes" id="UP000770785">
    <property type="component" value="Unassembled WGS sequence"/>
</dbReference>
<dbReference type="InterPro" id="IPR000917">
    <property type="entry name" value="Sulfatase_N"/>
</dbReference>